<name>A0A9W7KYH8_9STRA</name>
<organism evidence="2 3">
    <name type="scientific">Triparma laevis f. longispina</name>
    <dbReference type="NCBI Taxonomy" id="1714387"/>
    <lineage>
        <taxon>Eukaryota</taxon>
        <taxon>Sar</taxon>
        <taxon>Stramenopiles</taxon>
        <taxon>Ochrophyta</taxon>
        <taxon>Bolidophyceae</taxon>
        <taxon>Parmales</taxon>
        <taxon>Triparmaceae</taxon>
        <taxon>Triparma</taxon>
    </lineage>
</organism>
<dbReference type="InterPro" id="IPR036322">
    <property type="entry name" value="WD40_repeat_dom_sf"/>
</dbReference>
<gene>
    <name evidence="2" type="ORF">TrLO_g1442</name>
</gene>
<dbReference type="Proteomes" id="UP001165122">
    <property type="component" value="Unassembled WGS sequence"/>
</dbReference>
<proteinExistence type="predicted"/>
<keyword evidence="3" id="KW-1185">Reference proteome</keyword>
<accession>A0A9W7KYH8</accession>
<dbReference type="Gene3D" id="2.130.10.10">
    <property type="entry name" value="YVTN repeat-like/Quinoprotein amine dehydrogenase"/>
    <property type="match status" value="1"/>
</dbReference>
<sequence>MSLKFSIRLPSPCPFLLPIGPKHLLCLCADGGESVNLSIVSLTLRRVTVTYPVDGQVLGLAMGRASEEEGGEPLILMSYRSSGLVQRLVLDDYEKPTRVEFVDFKVDCYCETFASPSLNHSTFLCSTPTDTSYTIYNLTTNNEATHIPSHFEGSKTGMLTSLRVMKRGEEFTTIALGFESGHLCLRRLDSSTFEVKGSTWHLPSAEEPILSLSSDCGESGLIVLAAGYAGEEPGFNVIVMRVEEYGGENDLNAEVVGKYMTSKSEIARPGVNVVKCFEGGVVSAGWDGRVRVFFHNGLGSGDGEVEAEERKDMILKGHKGSVRGVGVWEKGFMSSGEDGKLNFWEVGL</sequence>
<dbReference type="InterPro" id="IPR015943">
    <property type="entry name" value="WD40/YVTN_repeat-like_dom_sf"/>
</dbReference>
<evidence type="ECO:0000313" key="2">
    <source>
        <dbReference type="EMBL" id="GMI16084.1"/>
    </source>
</evidence>
<evidence type="ECO:0000256" key="1">
    <source>
        <dbReference type="PROSITE-ProRule" id="PRU00221"/>
    </source>
</evidence>
<evidence type="ECO:0000313" key="3">
    <source>
        <dbReference type="Proteomes" id="UP001165122"/>
    </source>
</evidence>
<dbReference type="EMBL" id="BRXW01000242">
    <property type="protein sequence ID" value="GMI16084.1"/>
    <property type="molecule type" value="Genomic_DNA"/>
</dbReference>
<dbReference type="PROSITE" id="PS50294">
    <property type="entry name" value="WD_REPEATS_REGION"/>
    <property type="match status" value="1"/>
</dbReference>
<reference evidence="3" key="1">
    <citation type="journal article" date="2023" name="Commun. Biol.">
        <title>Genome analysis of Parmales, the sister group of diatoms, reveals the evolutionary specialization of diatoms from phago-mixotrophs to photoautotrophs.</title>
        <authorList>
            <person name="Ban H."/>
            <person name="Sato S."/>
            <person name="Yoshikawa S."/>
            <person name="Yamada K."/>
            <person name="Nakamura Y."/>
            <person name="Ichinomiya M."/>
            <person name="Sato N."/>
            <person name="Blanc-Mathieu R."/>
            <person name="Endo H."/>
            <person name="Kuwata A."/>
            <person name="Ogata H."/>
        </authorList>
    </citation>
    <scope>NUCLEOTIDE SEQUENCE [LARGE SCALE GENOMIC DNA]</scope>
    <source>
        <strain evidence="3">NIES 3700</strain>
    </source>
</reference>
<comment type="caution">
    <text evidence="2">The sequence shown here is derived from an EMBL/GenBank/DDBJ whole genome shotgun (WGS) entry which is preliminary data.</text>
</comment>
<dbReference type="AlphaFoldDB" id="A0A9W7KYH8"/>
<protein>
    <submittedName>
        <fullName evidence="2">Uncharacterized protein</fullName>
    </submittedName>
</protein>
<dbReference type="SUPFAM" id="SSF50978">
    <property type="entry name" value="WD40 repeat-like"/>
    <property type="match status" value="1"/>
</dbReference>
<keyword evidence="1" id="KW-0853">WD repeat</keyword>
<dbReference type="OrthoDB" id="7668193at2759"/>